<dbReference type="PANTHER" id="PTHR43065">
    <property type="entry name" value="SENSOR HISTIDINE KINASE"/>
    <property type="match status" value="1"/>
</dbReference>
<gene>
    <name evidence="11" type="ORF">HNQ77_001793</name>
</gene>
<dbReference type="SMART" id="SM00091">
    <property type="entry name" value="PAS"/>
    <property type="match status" value="1"/>
</dbReference>
<evidence type="ECO:0000256" key="3">
    <source>
        <dbReference type="ARBA" id="ARBA00022553"/>
    </source>
</evidence>
<keyword evidence="9" id="KW-0175">Coiled coil</keyword>
<dbReference type="RefSeq" id="WP_050058587.1">
    <property type="nucleotide sequence ID" value="NZ_JACHEK010000003.1"/>
</dbReference>
<evidence type="ECO:0000259" key="10">
    <source>
        <dbReference type="PROSITE" id="PS50109"/>
    </source>
</evidence>
<dbReference type="InterPro" id="IPR036097">
    <property type="entry name" value="HisK_dim/P_sf"/>
</dbReference>
<dbReference type="InterPro" id="IPR004358">
    <property type="entry name" value="Sig_transdc_His_kin-like_C"/>
</dbReference>
<dbReference type="GO" id="GO:0000155">
    <property type="term" value="F:phosphorelay sensor kinase activity"/>
    <property type="evidence" value="ECO:0007669"/>
    <property type="project" value="InterPro"/>
</dbReference>
<name>A0A841K0S3_9BACT</name>
<protein>
    <recommendedName>
        <fullName evidence="2">histidine kinase</fullName>
        <ecNumber evidence="2">2.7.13.3</ecNumber>
    </recommendedName>
</protein>
<dbReference type="InterPro" id="IPR036890">
    <property type="entry name" value="HATPase_C_sf"/>
</dbReference>
<evidence type="ECO:0000256" key="5">
    <source>
        <dbReference type="ARBA" id="ARBA00022741"/>
    </source>
</evidence>
<dbReference type="AlphaFoldDB" id="A0A841K0S3"/>
<dbReference type="Gene3D" id="3.30.565.10">
    <property type="entry name" value="Histidine kinase-like ATPase, C-terminal domain"/>
    <property type="match status" value="1"/>
</dbReference>
<dbReference type="InterPro" id="IPR003594">
    <property type="entry name" value="HATPase_dom"/>
</dbReference>
<evidence type="ECO:0000256" key="9">
    <source>
        <dbReference type="SAM" id="Coils"/>
    </source>
</evidence>
<proteinExistence type="predicted"/>
<dbReference type="InterPro" id="IPR005467">
    <property type="entry name" value="His_kinase_dom"/>
</dbReference>
<evidence type="ECO:0000256" key="7">
    <source>
        <dbReference type="ARBA" id="ARBA00022840"/>
    </source>
</evidence>
<comment type="caution">
    <text evidence="11">The sequence shown here is derived from an EMBL/GenBank/DDBJ whole genome shotgun (WGS) entry which is preliminary data.</text>
</comment>
<organism evidence="11 12">
    <name type="scientific">Silvibacterium bohemicum</name>
    <dbReference type="NCBI Taxonomy" id="1577686"/>
    <lineage>
        <taxon>Bacteria</taxon>
        <taxon>Pseudomonadati</taxon>
        <taxon>Acidobacteriota</taxon>
        <taxon>Terriglobia</taxon>
        <taxon>Terriglobales</taxon>
        <taxon>Acidobacteriaceae</taxon>
        <taxon>Silvibacterium</taxon>
    </lineage>
</organism>
<dbReference type="Pfam" id="PF08448">
    <property type="entry name" value="PAS_4"/>
    <property type="match status" value="1"/>
</dbReference>
<dbReference type="InterPro" id="IPR013656">
    <property type="entry name" value="PAS_4"/>
</dbReference>
<evidence type="ECO:0000256" key="4">
    <source>
        <dbReference type="ARBA" id="ARBA00022679"/>
    </source>
</evidence>
<dbReference type="Pfam" id="PF00512">
    <property type="entry name" value="HisKA"/>
    <property type="match status" value="1"/>
</dbReference>
<keyword evidence="7" id="KW-0067">ATP-binding</keyword>
<dbReference type="SUPFAM" id="SSF47384">
    <property type="entry name" value="Homodimeric domain of signal transducing histidine kinase"/>
    <property type="match status" value="1"/>
</dbReference>
<dbReference type="PROSITE" id="PS50109">
    <property type="entry name" value="HIS_KIN"/>
    <property type="match status" value="1"/>
</dbReference>
<keyword evidence="5" id="KW-0547">Nucleotide-binding</keyword>
<dbReference type="InterPro" id="IPR035965">
    <property type="entry name" value="PAS-like_dom_sf"/>
</dbReference>
<dbReference type="EMBL" id="JACHEK010000003">
    <property type="protein sequence ID" value="MBB6143844.1"/>
    <property type="molecule type" value="Genomic_DNA"/>
</dbReference>
<keyword evidence="8" id="KW-0902">Two-component regulatory system</keyword>
<sequence length="444" mass="49855">MIRKARTKLRESSENLEIDASFRLDWNSDALNIDRLILDTLPLPMAALEGSDHILRYANPAFCRLVSKTEAELMGKPFVEVVPREGCLALLNLVYDTGEVRIQIEPKETEAHSARWSYTMWPILDADDHPVGVMMQVTETTQFHQRAIAVNEQLLLSGVRQHELRETAEKLNAQLQLEIAERKKMERALVTSEKLAVTARFALTMAHEINNPLEAMTNLVYLLAALQTSPEAEAYIATIEDQLQGLSRIATQALKFHRDANKPEVFKLNAVLREVSDFYRPQSERQGIVLHQRLETDGAISAFRSEIVQVITNLLLNALDATPAGGQVIIHLYSAPRWLCDIHASCGYCLSIADSGSGIAPQDRARIYQPFFTTKGERGTGLGLWVSAGILDRIGGSIRVWSTRRPGRSGTCFSLFLPVEQAIFTPLRRRRKESTEVQGARRDR</sequence>
<evidence type="ECO:0000256" key="8">
    <source>
        <dbReference type="ARBA" id="ARBA00023012"/>
    </source>
</evidence>
<keyword evidence="12" id="KW-1185">Reference proteome</keyword>
<dbReference type="GO" id="GO:0005524">
    <property type="term" value="F:ATP binding"/>
    <property type="evidence" value="ECO:0007669"/>
    <property type="project" value="UniProtKB-KW"/>
</dbReference>
<dbReference type="SUPFAM" id="SSF55785">
    <property type="entry name" value="PYP-like sensor domain (PAS domain)"/>
    <property type="match status" value="1"/>
</dbReference>
<dbReference type="InterPro" id="IPR003661">
    <property type="entry name" value="HisK_dim/P_dom"/>
</dbReference>
<reference evidence="11 12" key="1">
    <citation type="submission" date="2020-08" db="EMBL/GenBank/DDBJ databases">
        <title>Genomic Encyclopedia of Type Strains, Phase IV (KMG-IV): sequencing the most valuable type-strain genomes for metagenomic binning, comparative biology and taxonomic classification.</title>
        <authorList>
            <person name="Goeker M."/>
        </authorList>
    </citation>
    <scope>NUCLEOTIDE SEQUENCE [LARGE SCALE GENOMIC DNA]</scope>
    <source>
        <strain evidence="11 12">DSM 103733</strain>
    </source>
</reference>
<keyword evidence="6 11" id="KW-0418">Kinase</keyword>
<feature type="coiled-coil region" evidence="9">
    <location>
        <begin position="161"/>
        <end position="188"/>
    </location>
</feature>
<feature type="domain" description="Histidine kinase" evidence="10">
    <location>
        <begin position="204"/>
        <end position="421"/>
    </location>
</feature>
<keyword evidence="3" id="KW-0597">Phosphoprotein</keyword>
<evidence type="ECO:0000313" key="12">
    <source>
        <dbReference type="Proteomes" id="UP000538666"/>
    </source>
</evidence>
<evidence type="ECO:0000256" key="2">
    <source>
        <dbReference type="ARBA" id="ARBA00012438"/>
    </source>
</evidence>
<dbReference type="CDD" id="cd00082">
    <property type="entry name" value="HisKA"/>
    <property type="match status" value="1"/>
</dbReference>
<dbReference type="EC" id="2.7.13.3" evidence="2"/>
<dbReference type="PANTHER" id="PTHR43065:SF10">
    <property type="entry name" value="PEROXIDE STRESS-ACTIVATED HISTIDINE KINASE MAK3"/>
    <property type="match status" value="1"/>
</dbReference>
<dbReference type="SUPFAM" id="SSF55874">
    <property type="entry name" value="ATPase domain of HSP90 chaperone/DNA topoisomerase II/histidine kinase"/>
    <property type="match status" value="1"/>
</dbReference>
<dbReference type="InterPro" id="IPR000014">
    <property type="entry name" value="PAS"/>
</dbReference>
<evidence type="ECO:0000313" key="11">
    <source>
        <dbReference type="EMBL" id="MBB6143844.1"/>
    </source>
</evidence>
<dbReference type="Proteomes" id="UP000538666">
    <property type="component" value="Unassembled WGS sequence"/>
</dbReference>
<dbReference type="Gene3D" id="1.10.287.130">
    <property type="match status" value="1"/>
</dbReference>
<evidence type="ECO:0000256" key="6">
    <source>
        <dbReference type="ARBA" id="ARBA00022777"/>
    </source>
</evidence>
<dbReference type="PRINTS" id="PR00344">
    <property type="entry name" value="BCTRLSENSOR"/>
</dbReference>
<dbReference type="Gene3D" id="3.30.450.20">
    <property type="entry name" value="PAS domain"/>
    <property type="match status" value="1"/>
</dbReference>
<dbReference type="OrthoDB" id="114013at2"/>
<dbReference type="Pfam" id="PF02518">
    <property type="entry name" value="HATPase_c"/>
    <property type="match status" value="1"/>
</dbReference>
<comment type="catalytic activity">
    <reaction evidence="1">
        <text>ATP + protein L-histidine = ADP + protein N-phospho-L-histidine.</text>
        <dbReference type="EC" id="2.7.13.3"/>
    </reaction>
</comment>
<evidence type="ECO:0000256" key="1">
    <source>
        <dbReference type="ARBA" id="ARBA00000085"/>
    </source>
</evidence>
<dbReference type="SMART" id="SM00387">
    <property type="entry name" value="HATPase_c"/>
    <property type="match status" value="1"/>
</dbReference>
<accession>A0A841K0S3</accession>
<keyword evidence="4" id="KW-0808">Transferase</keyword>